<sequence>MILALALLVVGGMALVNALTGDHDKEPGPAGAAPSDSTDTASVSPRRSTQAASAAIPLLVRVVGPPTNVVVKVSDTGEIAAQGVLQTGDTRTFREAPLNLVVNNGSSVQVTIYGKLQRARGPGRATWFVDQR</sequence>
<organism evidence="4 5">
    <name type="scientific">Actinomadura yumaensis</name>
    <dbReference type="NCBI Taxonomy" id="111807"/>
    <lineage>
        <taxon>Bacteria</taxon>
        <taxon>Bacillati</taxon>
        <taxon>Actinomycetota</taxon>
        <taxon>Actinomycetes</taxon>
        <taxon>Streptosporangiales</taxon>
        <taxon>Thermomonosporaceae</taxon>
        <taxon>Actinomadura</taxon>
    </lineage>
</organism>
<evidence type="ECO:0000256" key="1">
    <source>
        <dbReference type="SAM" id="MobiDB-lite"/>
    </source>
</evidence>
<keyword evidence="2" id="KW-0732">Signal</keyword>
<proteinExistence type="predicted"/>
<feature type="domain" description="Cytoskeleton protein RodZ-like C-terminal" evidence="3">
    <location>
        <begin position="70"/>
        <end position="117"/>
    </location>
</feature>
<dbReference type="RefSeq" id="WP_378063864.1">
    <property type="nucleotide sequence ID" value="NZ_JBHSXS010000030.1"/>
</dbReference>
<evidence type="ECO:0000313" key="5">
    <source>
        <dbReference type="Proteomes" id="UP001596380"/>
    </source>
</evidence>
<feature type="chain" id="PRO_5046872239" evidence="2">
    <location>
        <begin position="19"/>
        <end position="132"/>
    </location>
</feature>
<name>A0ABW2CVQ2_9ACTN</name>
<accession>A0ABW2CVQ2</accession>
<evidence type="ECO:0000256" key="2">
    <source>
        <dbReference type="SAM" id="SignalP"/>
    </source>
</evidence>
<dbReference type="Pfam" id="PF13464">
    <property type="entry name" value="RodZ_C"/>
    <property type="match status" value="1"/>
</dbReference>
<comment type="caution">
    <text evidence="4">The sequence shown here is derived from an EMBL/GenBank/DDBJ whole genome shotgun (WGS) entry which is preliminary data.</text>
</comment>
<evidence type="ECO:0000259" key="3">
    <source>
        <dbReference type="Pfam" id="PF13464"/>
    </source>
</evidence>
<evidence type="ECO:0000313" key="4">
    <source>
        <dbReference type="EMBL" id="MFC6884724.1"/>
    </source>
</evidence>
<dbReference type="EMBL" id="JBHSXS010000030">
    <property type="protein sequence ID" value="MFC6884724.1"/>
    <property type="molecule type" value="Genomic_DNA"/>
</dbReference>
<protein>
    <submittedName>
        <fullName evidence="4">RodZ domain-containing protein</fullName>
    </submittedName>
</protein>
<feature type="signal peptide" evidence="2">
    <location>
        <begin position="1"/>
        <end position="18"/>
    </location>
</feature>
<dbReference type="InterPro" id="IPR025194">
    <property type="entry name" value="RodZ-like_C"/>
</dbReference>
<reference evidence="5" key="1">
    <citation type="journal article" date="2019" name="Int. J. Syst. Evol. Microbiol.">
        <title>The Global Catalogue of Microorganisms (GCM) 10K type strain sequencing project: providing services to taxonomists for standard genome sequencing and annotation.</title>
        <authorList>
            <consortium name="The Broad Institute Genomics Platform"/>
            <consortium name="The Broad Institute Genome Sequencing Center for Infectious Disease"/>
            <person name="Wu L."/>
            <person name="Ma J."/>
        </authorList>
    </citation>
    <scope>NUCLEOTIDE SEQUENCE [LARGE SCALE GENOMIC DNA]</scope>
    <source>
        <strain evidence="5">JCM 3369</strain>
    </source>
</reference>
<keyword evidence="5" id="KW-1185">Reference proteome</keyword>
<feature type="compositionally biased region" description="Polar residues" evidence="1">
    <location>
        <begin position="35"/>
        <end position="49"/>
    </location>
</feature>
<dbReference type="Proteomes" id="UP001596380">
    <property type="component" value="Unassembled WGS sequence"/>
</dbReference>
<gene>
    <name evidence="4" type="ORF">ACFQKB_33540</name>
</gene>
<feature type="region of interest" description="Disordered" evidence="1">
    <location>
        <begin position="25"/>
        <end position="49"/>
    </location>
</feature>